<feature type="transmembrane region" description="Helical" evidence="2">
    <location>
        <begin position="704"/>
        <end position="722"/>
    </location>
</feature>
<dbReference type="GO" id="GO:0033314">
    <property type="term" value="P:mitotic DNA replication checkpoint signaling"/>
    <property type="evidence" value="ECO:0007669"/>
    <property type="project" value="TreeGrafter"/>
</dbReference>
<keyword evidence="2" id="KW-0472">Membrane</keyword>
<dbReference type="InterPro" id="IPR001357">
    <property type="entry name" value="BRCT_dom"/>
</dbReference>
<dbReference type="SMART" id="SM00292">
    <property type="entry name" value="BRCT"/>
    <property type="match status" value="4"/>
</dbReference>
<feature type="domain" description="BRCT" evidence="3">
    <location>
        <begin position="559"/>
        <end position="650"/>
    </location>
</feature>
<organism evidence="4 5">
    <name type="scientific">Trichinella nativa</name>
    <dbReference type="NCBI Taxonomy" id="6335"/>
    <lineage>
        <taxon>Eukaryota</taxon>
        <taxon>Metazoa</taxon>
        <taxon>Ecdysozoa</taxon>
        <taxon>Nematoda</taxon>
        <taxon>Enoplea</taxon>
        <taxon>Dorylaimia</taxon>
        <taxon>Trichinellida</taxon>
        <taxon>Trichinellidae</taxon>
        <taxon>Trichinella</taxon>
    </lineage>
</organism>
<keyword evidence="1" id="KW-0677">Repeat</keyword>
<evidence type="ECO:0000313" key="5">
    <source>
        <dbReference type="Proteomes" id="UP000243006"/>
    </source>
</evidence>
<evidence type="ECO:0000256" key="2">
    <source>
        <dbReference type="SAM" id="Phobius"/>
    </source>
</evidence>
<dbReference type="InterPro" id="IPR036420">
    <property type="entry name" value="BRCT_dom_sf"/>
</dbReference>
<comment type="caution">
    <text evidence="4">The sequence shown here is derived from an EMBL/GenBank/DDBJ whole genome shotgun (WGS) entry which is preliminary data.</text>
</comment>
<protein>
    <submittedName>
        <fullName evidence="4">BRCA1 protein</fullName>
    </submittedName>
</protein>
<dbReference type="CDD" id="cd17727">
    <property type="entry name" value="BRCT_TopBP1_rpt6"/>
    <property type="match status" value="1"/>
</dbReference>
<dbReference type="Pfam" id="PF12738">
    <property type="entry name" value="PTCB-BRCT"/>
    <property type="match status" value="1"/>
</dbReference>
<gene>
    <name evidence="4" type="ORF">D917_06388</name>
</gene>
<dbReference type="AlphaFoldDB" id="A0A1Y3EXG4"/>
<dbReference type="Proteomes" id="UP000243006">
    <property type="component" value="Unassembled WGS sequence"/>
</dbReference>
<dbReference type="PANTHER" id="PTHR13561:SF20">
    <property type="entry name" value="DNA TOPOISOMERASE 2-BINDING PROTEIN 1"/>
    <property type="match status" value="1"/>
</dbReference>
<reference evidence="4 5" key="1">
    <citation type="submission" date="2015-04" db="EMBL/GenBank/DDBJ databases">
        <title>Draft genome of the roundworm Trichinella nativa.</title>
        <authorList>
            <person name="Mitreva M."/>
        </authorList>
    </citation>
    <scope>NUCLEOTIDE SEQUENCE [LARGE SCALE GENOMIC DNA]</scope>
    <source>
        <strain evidence="4 5">ISS45</strain>
    </source>
</reference>
<proteinExistence type="predicted"/>
<name>A0A1Y3EXG4_9BILA</name>
<evidence type="ECO:0000256" key="1">
    <source>
        <dbReference type="ARBA" id="ARBA00022737"/>
    </source>
</evidence>
<evidence type="ECO:0000259" key="3">
    <source>
        <dbReference type="PROSITE" id="PS50172"/>
    </source>
</evidence>
<dbReference type="GO" id="GO:0006270">
    <property type="term" value="P:DNA replication initiation"/>
    <property type="evidence" value="ECO:0007669"/>
    <property type="project" value="TreeGrafter"/>
</dbReference>
<accession>A0A1Y3EXG4</accession>
<dbReference type="GO" id="GO:0007095">
    <property type="term" value="P:mitotic G2 DNA damage checkpoint signaling"/>
    <property type="evidence" value="ECO:0007669"/>
    <property type="project" value="TreeGrafter"/>
</dbReference>
<evidence type="ECO:0000313" key="4">
    <source>
        <dbReference type="EMBL" id="OUC48149.1"/>
    </source>
</evidence>
<dbReference type="SUPFAM" id="SSF52113">
    <property type="entry name" value="BRCT domain"/>
    <property type="match status" value="4"/>
</dbReference>
<feature type="domain" description="BRCT" evidence="3">
    <location>
        <begin position="18"/>
        <end position="110"/>
    </location>
</feature>
<dbReference type="EMBL" id="LVZM01003078">
    <property type="protein sequence ID" value="OUC48149.1"/>
    <property type="molecule type" value="Genomic_DNA"/>
</dbReference>
<dbReference type="Pfam" id="PF00533">
    <property type="entry name" value="BRCT"/>
    <property type="match status" value="1"/>
</dbReference>
<feature type="domain" description="BRCT" evidence="3">
    <location>
        <begin position="199"/>
        <end position="290"/>
    </location>
</feature>
<keyword evidence="2" id="KW-0812">Transmembrane</keyword>
<dbReference type="Gene3D" id="3.40.50.10190">
    <property type="entry name" value="BRCT domain"/>
    <property type="match status" value="4"/>
</dbReference>
<feature type="domain" description="BRCT" evidence="3">
    <location>
        <begin position="298"/>
        <end position="407"/>
    </location>
</feature>
<keyword evidence="2" id="KW-1133">Transmembrane helix</keyword>
<dbReference type="PROSITE" id="PS50172">
    <property type="entry name" value="BRCT"/>
    <property type="match status" value="4"/>
</dbReference>
<dbReference type="PANTHER" id="PTHR13561">
    <property type="entry name" value="DNA REPLICATION REGULATOR DPB11-RELATED"/>
    <property type="match status" value="1"/>
</dbReference>
<sequence>MSTIDGNSSDLFESSITETSSCLEGCKVWLYGFSSDLTSKLEKYVDFCGGVLASIDSEITHAVIGDVIDVNTVANLLKGRDLRGCFVVRGPWLLHCFKSGRKLDESEFAHQIYADLLEQLESGMVGVEAPVADPFVEKNFEEKIAIENIMLTYLVDDVGEAPFVENEVETTISDTLITPTATSSSSCVEMASVNDQADGNQPLLAGKSFFLAGFDADKEEELSECIKLFGGTLVSKFADFAVLPWVSSVAFLPWANRADSVPTETVWVSDYWIKACISEKKLLSLRDDILFRPIFLPDTAKPLSDCVICFSGFSSTERDVLALGGTRAGAKFEISNQSEIFFRIQNYMCRQAKPDKKFLATTHLIVKIAEGNKYEAAKKWNIPCMTLQWLSDCIRTRVKIEENIYQPNQHSFDQQSTSEPKAKGFTYVMDSDSDLKPIQTEDEDNPPVKILFYIIFFIDKVASSKRDLSQLETVWDGSYSFLNKTAYRAKFDFGDSFQSEKTLSSSLETDVLFEQNLGKAARFTSAVEGGTDEERPDFSVSIESSMLSNVAEESTEGQRSYKPLSGVVIVVSSDLLHLQMELHQLVIQLGGFYCWQFDPSCTHFICQGTNVEKTREGYKAIEAGCALVHPRWLYQCKIRGCRVSESGYPPTYTSDLHLPIMAPTPGPLWMKNKRCLQKWPLRTADGSDNEEPTFVLQKRCRASVFFYLHLTIAAGCISFAFWL</sequence>